<dbReference type="SMART" id="SM00320">
    <property type="entry name" value="WD40"/>
    <property type="match status" value="4"/>
</dbReference>
<dbReference type="PROSITE" id="PS50082">
    <property type="entry name" value="WD_REPEATS_2"/>
    <property type="match status" value="1"/>
</dbReference>
<dbReference type="InterPro" id="IPR042626">
    <property type="entry name" value="THOC6"/>
</dbReference>
<dbReference type="InterPro" id="IPR001680">
    <property type="entry name" value="WD40_rpt"/>
</dbReference>
<evidence type="ECO:0000256" key="5">
    <source>
        <dbReference type="SAM" id="SignalP"/>
    </source>
</evidence>
<dbReference type="SUPFAM" id="SSF50978">
    <property type="entry name" value="WD40 repeat-like"/>
    <property type="match status" value="1"/>
</dbReference>
<dbReference type="KEGG" id="ame:725830"/>
<proteinExistence type="inferred from homology"/>
<accession>A0A8B7KJV6</accession>
<evidence type="ECO:0000256" key="2">
    <source>
        <dbReference type="ARBA" id="ARBA00022574"/>
    </source>
</evidence>
<dbReference type="PROSITE" id="PS50294">
    <property type="entry name" value="WD_REPEATS_REGION"/>
    <property type="match status" value="1"/>
</dbReference>
<protein>
    <submittedName>
        <fullName evidence="8">THO complex subunit 6 homolog</fullName>
    </submittedName>
</protein>
<dbReference type="OrthoDB" id="273067at2759"/>
<comment type="similarity">
    <text evidence="1">Belongs to the WD repeat THOC6 family.</text>
</comment>
<reference evidence="8" key="2">
    <citation type="submission" date="2025-04" db="UniProtKB">
        <authorList>
            <consortium name="RefSeq"/>
        </authorList>
    </citation>
    <scope>IDENTIFICATION</scope>
    <source>
        <strain evidence="8">DH4</strain>
        <tissue evidence="8">Whole body</tissue>
    </source>
</reference>
<dbReference type="EnsemblMetazoa" id="XM_016911411">
    <property type="protein sequence ID" value="XP_016766900"/>
    <property type="gene ID" value="LOC725830"/>
</dbReference>
<dbReference type="AlphaFoldDB" id="A0A7M7IJC1"/>
<keyword evidence="2 4" id="KW-0853">WD repeat</keyword>
<keyword evidence="7" id="KW-1185">Reference proteome</keyword>
<dbReference type="GO" id="GO:0000347">
    <property type="term" value="C:THO complex"/>
    <property type="evidence" value="ECO:0007669"/>
    <property type="project" value="TreeGrafter"/>
</dbReference>
<evidence type="ECO:0000313" key="6">
    <source>
        <dbReference type="EnsemblMetazoa" id="XP_016766900"/>
    </source>
</evidence>
<dbReference type="InterPro" id="IPR019775">
    <property type="entry name" value="WD40_repeat_CS"/>
</dbReference>
<feature type="signal peptide" evidence="5">
    <location>
        <begin position="1"/>
        <end position="18"/>
    </location>
</feature>
<evidence type="ECO:0000313" key="8">
    <source>
        <dbReference type="RefSeq" id="XP_016766900.1"/>
    </source>
</evidence>
<accession>A0A7M7IJC1</accession>
<dbReference type="PROSITE" id="PS00678">
    <property type="entry name" value="WD_REPEATS_1"/>
    <property type="match status" value="1"/>
</dbReference>
<dbReference type="InterPro" id="IPR015943">
    <property type="entry name" value="WD40/YVTN_repeat-like_dom_sf"/>
</dbReference>
<dbReference type="Pfam" id="PF00400">
    <property type="entry name" value="WD40"/>
    <property type="match status" value="1"/>
</dbReference>
<keyword evidence="3" id="KW-0677">Repeat</keyword>
<name>A0A7M7IJC1_APIME</name>
<dbReference type="CTD" id="79228"/>
<dbReference type="Proteomes" id="UP000005203">
    <property type="component" value="Linkage group LG3"/>
</dbReference>
<reference evidence="6" key="1">
    <citation type="submission" date="2021-01" db="UniProtKB">
        <authorList>
            <consortium name="EnsemblMetazoa"/>
        </authorList>
    </citation>
    <scope>IDENTIFICATION</scope>
    <source>
        <strain evidence="6">DH4</strain>
    </source>
</reference>
<feature type="repeat" description="WD" evidence="4">
    <location>
        <begin position="185"/>
        <end position="224"/>
    </location>
</feature>
<evidence type="ECO:0000256" key="4">
    <source>
        <dbReference type="PROSITE-ProRule" id="PRU00221"/>
    </source>
</evidence>
<gene>
    <name evidence="8" type="primary">LOC725830</name>
</gene>
<keyword evidence="5" id="KW-0732">Signal</keyword>
<dbReference type="RefSeq" id="XP_016766900.1">
    <property type="nucleotide sequence ID" value="XM_016911411.2"/>
</dbReference>
<dbReference type="GeneID" id="725830"/>
<evidence type="ECO:0000313" key="7">
    <source>
        <dbReference type="Proteomes" id="UP000005203"/>
    </source>
</evidence>
<dbReference type="GO" id="GO:0006406">
    <property type="term" value="P:mRNA export from nucleus"/>
    <property type="evidence" value="ECO:0007669"/>
    <property type="project" value="TreeGrafter"/>
</dbReference>
<dbReference type="PANTHER" id="PTHR44411:SF1">
    <property type="entry name" value="THO COMPLEX SUBUNIT 6 HOMOLOG"/>
    <property type="match status" value="1"/>
</dbReference>
<feature type="chain" id="PRO_5044659930" evidence="5">
    <location>
        <begin position="19"/>
        <end position="358"/>
    </location>
</feature>
<dbReference type="InterPro" id="IPR036322">
    <property type="entry name" value="WD40_repeat_dom_sf"/>
</dbReference>
<evidence type="ECO:0000256" key="1">
    <source>
        <dbReference type="ARBA" id="ARBA00009728"/>
    </source>
</evidence>
<sequence>MSILVSFTFIVLIANLFSNVMKINQEVMTDTINQKLFYNTILSQTFSPDGNYLLAGNIYGDISVFELSKALGPHKVEENELQGPNYHFTAHSNQQVESMISTDNFLVTGTSGEICGWDWKIITSSKNPKNKVSWTIQLPVNKDSYEKPDVNYLVYSKLNNLLYAGCGDNNIYIISLEDGRILRSLEGHTDYIHCLSLMSNQLASCSEDGTVRLWDLRKKENTNILTPHLIDKVARPRLGKWIGAIDFTDDWLLCGGGPNLSLWHMRTMEAATVFDLPDEGIHVANIYEERVIAAGSAPHVYHLTYQGEMLAKVPTSSNTVYSIIYQETPQKVFSIAGSSNNLDICTNFNYRELILKFA</sequence>
<dbReference type="Gene3D" id="2.130.10.10">
    <property type="entry name" value="YVTN repeat-like/Quinoprotein amine dehydrogenase"/>
    <property type="match status" value="1"/>
</dbReference>
<evidence type="ECO:0000256" key="3">
    <source>
        <dbReference type="ARBA" id="ARBA00022737"/>
    </source>
</evidence>
<organism evidence="6">
    <name type="scientific">Apis mellifera</name>
    <name type="common">Honeybee</name>
    <dbReference type="NCBI Taxonomy" id="7460"/>
    <lineage>
        <taxon>Eukaryota</taxon>
        <taxon>Metazoa</taxon>
        <taxon>Ecdysozoa</taxon>
        <taxon>Arthropoda</taxon>
        <taxon>Hexapoda</taxon>
        <taxon>Insecta</taxon>
        <taxon>Pterygota</taxon>
        <taxon>Neoptera</taxon>
        <taxon>Endopterygota</taxon>
        <taxon>Hymenoptera</taxon>
        <taxon>Apocrita</taxon>
        <taxon>Aculeata</taxon>
        <taxon>Apoidea</taxon>
        <taxon>Anthophila</taxon>
        <taxon>Apidae</taxon>
        <taxon>Apis</taxon>
    </lineage>
</organism>
<dbReference type="PANTHER" id="PTHR44411">
    <property type="entry name" value="THO COMPLEX SUBUNIT 6 HOMOLOG"/>
    <property type="match status" value="1"/>
</dbReference>
<dbReference type="GO" id="GO:0000346">
    <property type="term" value="C:transcription export complex"/>
    <property type="evidence" value="ECO:0007669"/>
    <property type="project" value="TreeGrafter"/>
</dbReference>